<dbReference type="EMBL" id="JAODUO010000095">
    <property type="protein sequence ID" value="KAK2189876.1"/>
    <property type="molecule type" value="Genomic_DNA"/>
</dbReference>
<accession>A0AAD9P8G4</accession>
<feature type="region of interest" description="Disordered" evidence="1">
    <location>
        <begin position="1"/>
        <end position="28"/>
    </location>
</feature>
<proteinExistence type="predicted"/>
<feature type="transmembrane region" description="Helical" evidence="2">
    <location>
        <begin position="134"/>
        <end position="158"/>
    </location>
</feature>
<feature type="region of interest" description="Disordered" evidence="1">
    <location>
        <begin position="44"/>
        <end position="66"/>
    </location>
</feature>
<evidence type="ECO:0000313" key="4">
    <source>
        <dbReference type="Proteomes" id="UP001209878"/>
    </source>
</evidence>
<dbReference type="Proteomes" id="UP001209878">
    <property type="component" value="Unassembled WGS sequence"/>
</dbReference>
<dbReference type="AlphaFoldDB" id="A0AAD9P8G4"/>
<comment type="caution">
    <text evidence="3">The sequence shown here is derived from an EMBL/GenBank/DDBJ whole genome shotgun (WGS) entry which is preliminary data.</text>
</comment>
<feature type="transmembrane region" description="Helical" evidence="2">
    <location>
        <begin position="102"/>
        <end position="122"/>
    </location>
</feature>
<evidence type="ECO:0000313" key="3">
    <source>
        <dbReference type="EMBL" id="KAK2189876.1"/>
    </source>
</evidence>
<gene>
    <name evidence="3" type="ORF">NP493_95g08073</name>
</gene>
<reference evidence="3" key="1">
    <citation type="journal article" date="2023" name="Mol. Biol. Evol.">
        <title>Third-Generation Sequencing Reveals the Adaptive Role of the Epigenome in Three Deep-Sea Polychaetes.</title>
        <authorList>
            <person name="Perez M."/>
            <person name="Aroh O."/>
            <person name="Sun Y."/>
            <person name="Lan Y."/>
            <person name="Juniper S.K."/>
            <person name="Young C.R."/>
            <person name="Angers B."/>
            <person name="Qian P.Y."/>
        </authorList>
    </citation>
    <scope>NUCLEOTIDE SEQUENCE</scope>
    <source>
        <strain evidence="3">R07B-5</strain>
    </source>
</reference>
<keyword evidence="2" id="KW-0812">Transmembrane</keyword>
<name>A0AAD9P8G4_RIDPI</name>
<keyword evidence="4" id="KW-1185">Reference proteome</keyword>
<keyword evidence="2" id="KW-1133">Transmembrane helix</keyword>
<organism evidence="3 4">
    <name type="scientific">Ridgeia piscesae</name>
    <name type="common">Tubeworm</name>
    <dbReference type="NCBI Taxonomy" id="27915"/>
    <lineage>
        <taxon>Eukaryota</taxon>
        <taxon>Metazoa</taxon>
        <taxon>Spiralia</taxon>
        <taxon>Lophotrochozoa</taxon>
        <taxon>Annelida</taxon>
        <taxon>Polychaeta</taxon>
        <taxon>Sedentaria</taxon>
        <taxon>Canalipalpata</taxon>
        <taxon>Sabellida</taxon>
        <taxon>Siboglinidae</taxon>
        <taxon>Ridgeia</taxon>
    </lineage>
</organism>
<evidence type="ECO:0000256" key="1">
    <source>
        <dbReference type="SAM" id="MobiDB-lite"/>
    </source>
</evidence>
<protein>
    <submittedName>
        <fullName evidence="3">Uncharacterized protein</fullName>
    </submittedName>
</protein>
<keyword evidence="2" id="KW-0472">Membrane</keyword>
<evidence type="ECO:0000256" key="2">
    <source>
        <dbReference type="SAM" id="Phobius"/>
    </source>
</evidence>
<sequence length="357" mass="39523">MADTTTAESAEPEPDEVKFDLGESANPVDTHGFVNAAYRRADDEEPPAAVHHQHHHKNGAPAKQTDTAVAVGDVDEKLCMKPIDKEVHKLQSRIRRDVGVGFLRNALCYLFVACLVLLALNVSQVSALPMLLKILGLVFLLFGSVGVVLQVVHVFALLRGRSPSVLAGMLREGASREEFGKMLEERRAAAPYMAVDVVLKKHASKRGIGDANDWTRLSRETLKSLVYTSWKDCTGGVEEIPLPANKACWLILVKEYRCTDCRTKEAFACEVKSFCEDTGYNDHLRRMKLKYVLDVAQGEYFPDADPHLVRPAGCLALCSVVPYTVMACLALDAVYSLLFHCVTRNIGVYKIIKCMSR</sequence>